<evidence type="ECO:0000313" key="2">
    <source>
        <dbReference type="Proteomes" id="UP001179952"/>
    </source>
</evidence>
<proteinExistence type="predicted"/>
<dbReference type="AlphaFoldDB" id="A0AAV9BDA9"/>
<keyword evidence="2" id="KW-1185">Reference proteome</keyword>
<accession>A0AAV9BDA9</accession>
<organism evidence="1 2">
    <name type="scientific">Acorus gramineus</name>
    <name type="common">Dwarf sweet flag</name>
    <dbReference type="NCBI Taxonomy" id="55184"/>
    <lineage>
        <taxon>Eukaryota</taxon>
        <taxon>Viridiplantae</taxon>
        <taxon>Streptophyta</taxon>
        <taxon>Embryophyta</taxon>
        <taxon>Tracheophyta</taxon>
        <taxon>Spermatophyta</taxon>
        <taxon>Magnoliopsida</taxon>
        <taxon>Liliopsida</taxon>
        <taxon>Acoraceae</taxon>
        <taxon>Acorus</taxon>
    </lineage>
</organism>
<name>A0AAV9BDA9_ACOGR</name>
<reference evidence="1" key="1">
    <citation type="journal article" date="2023" name="Nat. Commun.">
        <title>Diploid and tetraploid genomes of Acorus and the evolution of monocots.</title>
        <authorList>
            <person name="Ma L."/>
            <person name="Liu K.W."/>
            <person name="Li Z."/>
            <person name="Hsiao Y.Y."/>
            <person name="Qi Y."/>
            <person name="Fu T."/>
            <person name="Tang G.D."/>
            <person name="Zhang D."/>
            <person name="Sun W.H."/>
            <person name="Liu D.K."/>
            <person name="Li Y."/>
            <person name="Chen G.Z."/>
            <person name="Liu X.D."/>
            <person name="Liao X.Y."/>
            <person name="Jiang Y.T."/>
            <person name="Yu X."/>
            <person name="Hao Y."/>
            <person name="Huang J."/>
            <person name="Zhao X.W."/>
            <person name="Ke S."/>
            <person name="Chen Y.Y."/>
            <person name="Wu W.L."/>
            <person name="Hsu J.L."/>
            <person name="Lin Y.F."/>
            <person name="Huang M.D."/>
            <person name="Li C.Y."/>
            <person name="Huang L."/>
            <person name="Wang Z.W."/>
            <person name="Zhao X."/>
            <person name="Zhong W.Y."/>
            <person name="Peng D.H."/>
            <person name="Ahmad S."/>
            <person name="Lan S."/>
            <person name="Zhang J.S."/>
            <person name="Tsai W.C."/>
            <person name="Van de Peer Y."/>
            <person name="Liu Z.J."/>
        </authorList>
    </citation>
    <scope>NUCLEOTIDE SEQUENCE</scope>
    <source>
        <strain evidence="1">SCP</strain>
    </source>
</reference>
<sequence length="207" mass="23661">MVFVPFTKKEQQKPSMMYTPSDQNMVPPPLSADSTWSELMADLSTLNDNFDQKSDSSDVRIGSSMAECSTSYSVNGKHKRKRNVCDESMKRILLSDGKDVEGFREVAEFGECLCDQIKGKCLLFGELYRGRERMERCVCPVWLKMVLKGFRFVNVFAGLLHMRGVECITREVLEESLKRVRGCGLDRIHDRELECLAVLCPKVSKNW</sequence>
<dbReference type="EMBL" id="JAUJYN010000004">
    <property type="protein sequence ID" value="KAK1274302.1"/>
    <property type="molecule type" value="Genomic_DNA"/>
</dbReference>
<gene>
    <name evidence="1" type="ORF">QJS04_geneDACA018302</name>
</gene>
<comment type="caution">
    <text evidence="1">The sequence shown here is derived from an EMBL/GenBank/DDBJ whole genome shotgun (WGS) entry which is preliminary data.</text>
</comment>
<reference evidence="1" key="2">
    <citation type="submission" date="2023-06" db="EMBL/GenBank/DDBJ databases">
        <authorList>
            <person name="Ma L."/>
            <person name="Liu K.-W."/>
            <person name="Li Z."/>
            <person name="Hsiao Y.-Y."/>
            <person name="Qi Y."/>
            <person name="Fu T."/>
            <person name="Tang G."/>
            <person name="Zhang D."/>
            <person name="Sun W.-H."/>
            <person name="Liu D.-K."/>
            <person name="Li Y."/>
            <person name="Chen G.-Z."/>
            <person name="Liu X.-D."/>
            <person name="Liao X.-Y."/>
            <person name="Jiang Y.-T."/>
            <person name="Yu X."/>
            <person name="Hao Y."/>
            <person name="Huang J."/>
            <person name="Zhao X.-W."/>
            <person name="Ke S."/>
            <person name="Chen Y.-Y."/>
            <person name="Wu W.-L."/>
            <person name="Hsu J.-L."/>
            <person name="Lin Y.-F."/>
            <person name="Huang M.-D."/>
            <person name="Li C.-Y."/>
            <person name="Huang L."/>
            <person name="Wang Z.-W."/>
            <person name="Zhao X."/>
            <person name="Zhong W.-Y."/>
            <person name="Peng D.-H."/>
            <person name="Ahmad S."/>
            <person name="Lan S."/>
            <person name="Zhang J.-S."/>
            <person name="Tsai W.-C."/>
            <person name="Van De Peer Y."/>
            <person name="Liu Z.-J."/>
        </authorList>
    </citation>
    <scope>NUCLEOTIDE SEQUENCE</scope>
    <source>
        <strain evidence="1">SCP</strain>
        <tissue evidence="1">Leaves</tissue>
    </source>
</reference>
<dbReference type="Proteomes" id="UP001179952">
    <property type="component" value="Unassembled WGS sequence"/>
</dbReference>
<protein>
    <submittedName>
        <fullName evidence="1">Uncharacterized protein</fullName>
    </submittedName>
</protein>
<evidence type="ECO:0000313" key="1">
    <source>
        <dbReference type="EMBL" id="KAK1274302.1"/>
    </source>
</evidence>